<keyword evidence="4" id="KW-1185">Reference proteome</keyword>
<protein>
    <submittedName>
        <fullName evidence="3">Uncharacterized protein</fullName>
    </submittedName>
</protein>
<evidence type="ECO:0000313" key="3">
    <source>
        <dbReference type="EMBL" id="TGN24459.1"/>
    </source>
</evidence>
<feature type="compositionally biased region" description="Basic and acidic residues" evidence="1">
    <location>
        <begin position="1"/>
        <end position="18"/>
    </location>
</feature>
<reference evidence="3 4" key="1">
    <citation type="submission" date="2019-04" db="EMBL/GenBank/DDBJ databases">
        <title>Genomic characterization of Staphylococcus petrasii strains.</title>
        <authorList>
            <person name="Vrbovska V."/>
            <person name="Kovarovic V."/>
            <person name="Maslanova I."/>
            <person name="Indrakova A."/>
            <person name="Petras P."/>
            <person name="Sedo O."/>
            <person name="Svec P."/>
            <person name="Fisarova L."/>
            <person name="Sedlacek I."/>
            <person name="Doskar J."/>
            <person name="Pantucek R."/>
        </authorList>
    </citation>
    <scope>NUCLEOTIDE SEQUENCE [LARGE SCALE GENOMIC DNA]</scope>
    <source>
        <strain evidence="3 4">CCM 8529</strain>
    </source>
</reference>
<feature type="transmembrane region" description="Helical" evidence="2">
    <location>
        <begin position="62"/>
        <end position="83"/>
    </location>
</feature>
<dbReference type="EMBL" id="SRPJ01000007">
    <property type="protein sequence ID" value="TGN24459.1"/>
    <property type="molecule type" value="Genomic_DNA"/>
</dbReference>
<dbReference type="AlphaFoldDB" id="A0A4Z1BHJ3"/>
<proteinExistence type="predicted"/>
<evidence type="ECO:0000256" key="1">
    <source>
        <dbReference type="SAM" id="MobiDB-lite"/>
    </source>
</evidence>
<accession>A0A4Z1BHJ3</accession>
<gene>
    <name evidence="3" type="ORF">E2558_10350</name>
</gene>
<name>A0A4Z1BHJ3_9STAP</name>
<comment type="caution">
    <text evidence="3">The sequence shown here is derived from an EMBL/GenBank/DDBJ whole genome shotgun (WGS) entry which is preliminary data.</text>
</comment>
<evidence type="ECO:0000256" key="2">
    <source>
        <dbReference type="SAM" id="Phobius"/>
    </source>
</evidence>
<sequence>MTLEDKNQSTDHSLKTDSDTEDDNSIGYDGKKKSALDLEIERELLEMMENDDSDEPEKQSKIIKIGTLLSSLVIATFAIVRFIKSVI</sequence>
<feature type="region of interest" description="Disordered" evidence="1">
    <location>
        <begin position="1"/>
        <end position="30"/>
    </location>
</feature>
<keyword evidence="2" id="KW-0812">Transmembrane</keyword>
<organism evidence="3 4">
    <name type="scientific">Staphylococcus pragensis</name>
    <dbReference type="NCBI Taxonomy" id="1611836"/>
    <lineage>
        <taxon>Bacteria</taxon>
        <taxon>Bacillati</taxon>
        <taxon>Bacillota</taxon>
        <taxon>Bacilli</taxon>
        <taxon>Bacillales</taxon>
        <taxon>Staphylococcaceae</taxon>
        <taxon>Staphylococcus</taxon>
    </lineage>
</organism>
<dbReference type="Proteomes" id="UP000297459">
    <property type="component" value="Unassembled WGS sequence"/>
</dbReference>
<keyword evidence="2" id="KW-1133">Transmembrane helix</keyword>
<keyword evidence="2" id="KW-0472">Membrane</keyword>
<dbReference type="RefSeq" id="WP_126564939.1">
    <property type="nucleotide sequence ID" value="NZ_BMCY01000013.1"/>
</dbReference>
<evidence type="ECO:0000313" key="4">
    <source>
        <dbReference type="Proteomes" id="UP000297459"/>
    </source>
</evidence>